<feature type="region of interest" description="Disordered" evidence="1">
    <location>
        <begin position="65"/>
        <end position="88"/>
    </location>
</feature>
<dbReference type="Proteomes" id="UP001476798">
    <property type="component" value="Unassembled WGS sequence"/>
</dbReference>
<evidence type="ECO:0000313" key="2">
    <source>
        <dbReference type="EMBL" id="MEQ2185416.1"/>
    </source>
</evidence>
<accession>A0ABV0PPL0</accession>
<protein>
    <submittedName>
        <fullName evidence="2">Uncharacterized protein</fullName>
    </submittedName>
</protein>
<feature type="region of interest" description="Disordered" evidence="1">
    <location>
        <begin position="1"/>
        <end position="48"/>
    </location>
</feature>
<evidence type="ECO:0000313" key="3">
    <source>
        <dbReference type="Proteomes" id="UP001476798"/>
    </source>
</evidence>
<sequence>KGVNTAVGGSSGTTQRQEGANMVCLNSSSPSGSTSTNFSLDRGRAHLDSSERELLKEIRELRQKLATRAKEASSASSQSAHSLSSVSQ</sequence>
<dbReference type="EMBL" id="JAHRIO010081459">
    <property type="protein sequence ID" value="MEQ2185416.1"/>
    <property type="molecule type" value="Genomic_DNA"/>
</dbReference>
<organism evidence="2 3">
    <name type="scientific">Goodea atripinnis</name>
    <dbReference type="NCBI Taxonomy" id="208336"/>
    <lineage>
        <taxon>Eukaryota</taxon>
        <taxon>Metazoa</taxon>
        <taxon>Chordata</taxon>
        <taxon>Craniata</taxon>
        <taxon>Vertebrata</taxon>
        <taxon>Euteleostomi</taxon>
        <taxon>Actinopterygii</taxon>
        <taxon>Neopterygii</taxon>
        <taxon>Teleostei</taxon>
        <taxon>Neoteleostei</taxon>
        <taxon>Acanthomorphata</taxon>
        <taxon>Ovalentaria</taxon>
        <taxon>Atherinomorphae</taxon>
        <taxon>Cyprinodontiformes</taxon>
        <taxon>Goodeidae</taxon>
        <taxon>Goodea</taxon>
    </lineage>
</organism>
<comment type="caution">
    <text evidence="2">The sequence shown here is derived from an EMBL/GenBank/DDBJ whole genome shotgun (WGS) entry which is preliminary data.</text>
</comment>
<proteinExistence type="predicted"/>
<keyword evidence="3" id="KW-1185">Reference proteome</keyword>
<feature type="non-terminal residue" evidence="2">
    <location>
        <position position="1"/>
    </location>
</feature>
<feature type="compositionally biased region" description="Low complexity" evidence="1">
    <location>
        <begin position="26"/>
        <end position="39"/>
    </location>
</feature>
<gene>
    <name evidence="2" type="ORF">GOODEAATRI_017950</name>
</gene>
<evidence type="ECO:0000256" key="1">
    <source>
        <dbReference type="SAM" id="MobiDB-lite"/>
    </source>
</evidence>
<reference evidence="2 3" key="1">
    <citation type="submission" date="2021-06" db="EMBL/GenBank/DDBJ databases">
        <authorList>
            <person name="Palmer J.M."/>
        </authorList>
    </citation>
    <scope>NUCLEOTIDE SEQUENCE [LARGE SCALE GENOMIC DNA]</scope>
    <source>
        <strain evidence="2 3">GA_2019</strain>
        <tissue evidence="2">Muscle</tissue>
    </source>
</reference>
<name>A0ABV0PPL0_9TELE</name>
<feature type="compositionally biased region" description="Low complexity" evidence="1">
    <location>
        <begin position="72"/>
        <end position="88"/>
    </location>
</feature>